<dbReference type="AlphaFoldDB" id="A0A1H7CN63"/>
<dbReference type="Proteomes" id="UP000199379">
    <property type="component" value="Unassembled WGS sequence"/>
</dbReference>
<accession>A0A1H7CN63</accession>
<name>A0A1H7CN63_9RHOB</name>
<reference evidence="1 2" key="1">
    <citation type="submission" date="2016-10" db="EMBL/GenBank/DDBJ databases">
        <authorList>
            <person name="de Groot N.N."/>
        </authorList>
    </citation>
    <scope>NUCLEOTIDE SEQUENCE [LARGE SCALE GENOMIC DNA]</scope>
    <source>
        <strain evidence="1 2">DSM 29340</strain>
    </source>
</reference>
<protein>
    <recommendedName>
        <fullName evidence="3">DUF4238 domain-containing protein</fullName>
    </recommendedName>
</protein>
<evidence type="ECO:0000313" key="2">
    <source>
        <dbReference type="Proteomes" id="UP000199379"/>
    </source>
</evidence>
<sequence length="249" mass="28503">MRNIERIFCRRHYNSITSGDGETDDTVEKFFAYELDNYVPKWATVFDMAAKTGVLNFPKIASRDRFVQFFYNHIKRGPDFLKPIVQSASDEVFHAGIEAELETKFRRLSDVEKKLLSEEKFREKVKTNSRVHNLGKQAESILNRLVSMRIIVAKPLREAKQFIVASKPVVRFEEYPLQELGEPGVELWTTFSPKLAIGFGRSDADSDCLLLDDSLVRKLNCQLAKQSTAIAARSERLVDSLVKAAWLQP</sequence>
<dbReference type="Pfam" id="PF14022">
    <property type="entry name" value="DUF4238"/>
    <property type="match status" value="1"/>
</dbReference>
<gene>
    <name evidence="1" type="ORF">SAMN05444007_108212</name>
</gene>
<evidence type="ECO:0000313" key="1">
    <source>
        <dbReference type="EMBL" id="SEJ90896.1"/>
    </source>
</evidence>
<keyword evidence="2" id="KW-1185">Reference proteome</keyword>
<dbReference type="EMBL" id="FNYD01000008">
    <property type="protein sequence ID" value="SEJ90896.1"/>
    <property type="molecule type" value="Genomic_DNA"/>
</dbReference>
<proteinExistence type="predicted"/>
<evidence type="ECO:0008006" key="3">
    <source>
        <dbReference type="Google" id="ProtNLM"/>
    </source>
</evidence>
<dbReference type="InterPro" id="IPR025332">
    <property type="entry name" value="DUF4238"/>
</dbReference>
<organism evidence="1 2">
    <name type="scientific">Cribrihabitans marinus</name>
    <dbReference type="NCBI Taxonomy" id="1227549"/>
    <lineage>
        <taxon>Bacteria</taxon>
        <taxon>Pseudomonadati</taxon>
        <taxon>Pseudomonadota</taxon>
        <taxon>Alphaproteobacteria</taxon>
        <taxon>Rhodobacterales</taxon>
        <taxon>Paracoccaceae</taxon>
        <taxon>Cribrihabitans</taxon>
    </lineage>
</organism>